<keyword evidence="2" id="KW-0732">Signal</keyword>
<organism evidence="4 5">
    <name type="scientific">Anaerotalea alkaliphila</name>
    <dbReference type="NCBI Taxonomy" id="2662126"/>
    <lineage>
        <taxon>Bacteria</taxon>
        <taxon>Bacillati</taxon>
        <taxon>Bacillota</taxon>
        <taxon>Clostridia</taxon>
        <taxon>Eubacteriales</taxon>
        <taxon>Anaerotalea</taxon>
    </lineage>
</organism>
<reference evidence="4 5" key="1">
    <citation type="submission" date="2020-01" db="EMBL/GenBank/DDBJ databases">
        <title>Anaeroalcalibacter tamaniensis gen. nov., sp. nov., moderately halophilic strictly anaerobic fermenter bacterium from mud volcano of Taman peninsula.</title>
        <authorList>
            <person name="Frolova A."/>
            <person name="Merkel A.Y."/>
            <person name="Slobodkin A.I."/>
        </authorList>
    </citation>
    <scope>NUCLEOTIDE SEQUENCE [LARGE SCALE GENOMIC DNA]</scope>
    <source>
        <strain evidence="4 5">F-3ap</strain>
    </source>
</reference>
<keyword evidence="5" id="KW-1185">Reference proteome</keyword>
<dbReference type="InterPro" id="IPR019198">
    <property type="entry name" value="Beta_propeller_containing"/>
</dbReference>
<dbReference type="SUPFAM" id="SSF55383">
    <property type="entry name" value="Copper amine oxidase, domain N"/>
    <property type="match status" value="1"/>
</dbReference>
<evidence type="ECO:0000256" key="1">
    <source>
        <dbReference type="SAM" id="MobiDB-lite"/>
    </source>
</evidence>
<dbReference type="InterPro" id="IPR036582">
    <property type="entry name" value="Mao_N_sf"/>
</dbReference>
<feature type="region of interest" description="Disordered" evidence="1">
    <location>
        <begin position="194"/>
        <end position="222"/>
    </location>
</feature>
<dbReference type="AlphaFoldDB" id="A0A7X5HTY3"/>
<proteinExistence type="predicted"/>
<dbReference type="EMBL" id="JAAEEH010000004">
    <property type="protein sequence ID" value="NDL66608.1"/>
    <property type="molecule type" value="Genomic_DNA"/>
</dbReference>
<feature type="chain" id="PRO_5039029615" description="Copper amine oxidase-like N-terminal domain-containing protein" evidence="2">
    <location>
        <begin position="20"/>
        <end position="787"/>
    </location>
</feature>
<dbReference type="Pfam" id="PF09826">
    <property type="entry name" value="Beta_propel"/>
    <property type="match status" value="1"/>
</dbReference>
<evidence type="ECO:0000313" key="5">
    <source>
        <dbReference type="Proteomes" id="UP000461585"/>
    </source>
</evidence>
<name>A0A7X5HTY3_9FIRM</name>
<accession>A0A7X5HTY3</accession>
<sequence length="787" mass="86831">MKKLAVLLAWTLVLSSLGAAVVPGSRVEAAGALAIYLDGALLPQEVAPVLHKDRTLVGLRGVFEHLGATVDWNRETRQVIVRMGDRELLLEPGNPDFLVDGELRRMDTEPLLVQDRTMVPIRFIAENLGYEVSWNAGDKSIHLQKGQAPQDTQSLGELPVVGSPEALKALLAYSQKLDDYAGSRFFGLEPAATMDGTESASDTAAGAPAPEGKGGGGHSETNVQVEGVDEGDVVKTDGTHIYTLQNNKVYILEAVPGAPKVVATLAFGDEISPDKAVTVNRNATDLYIQDGKLLVVGSKYQYGLYPVPAPEARILPVPYGMDTTFVQVYDVRDKANPVLARDLEFSGYPVSSRLVGDKFYMVTNQSFRHYGIMPYVDVAVEDKPADLPEAMEAEAPMEAMAMPVMIDNGSGETKVFGFDEIRYFPDNVEPSYLLAIGLDLTGGEADVNAYLGSAETVYASKTGMVLGFTRYRYSLEPVVDPDRFLYRPTYEMTTTLYKFALEDGKVRFVEKGSVPGRLLNQFSLDEHEGNLRVATTVGQMWNTADPSSNNVYILDEGLERVGTLEGLAEGERIYSTRFAGDRIYMVTFKEIDPFFVIDAADPRNPKVLGYLKIPGFSSYMHLLDENHILGFGYDTVERDGFTTRGGFKISLFDVTDPMAPVEKDKEVIGREGTYSELDYNHKALMISLEKGLMAFPISIVGRTPYVMDFAGAYVYDVDADSFTYRGQLTHHTSGTVQSERDYKYFDYQYNIGRILYIGEHLYTISPAKVQVNRIVDMQKTGEAALPR</sequence>
<gene>
    <name evidence="4" type="ORF">GXN74_02445</name>
</gene>
<dbReference type="RefSeq" id="WP_162369337.1">
    <property type="nucleotide sequence ID" value="NZ_JAAEEH010000004.1"/>
</dbReference>
<feature type="signal peptide" evidence="2">
    <location>
        <begin position="1"/>
        <end position="19"/>
    </location>
</feature>
<evidence type="ECO:0000313" key="4">
    <source>
        <dbReference type="EMBL" id="NDL66608.1"/>
    </source>
</evidence>
<evidence type="ECO:0000259" key="3">
    <source>
        <dbReference type="Pfam" id="PF07833"/>
    </source>
</evidence>
<dbReference type="Pfam" id="PF07833">
    <property type="entry name" value="Cu_amine_oxidN1"/>
    <property type="match status" value="1"/>
</dbReference>
<evidence type="ECO:0000256" key="2">
    <source>
        <dbReference type="SAM" id="SignalP"/>
    </source>
</evidence>
<feature type="domain" description="Copper amine oxidase-like N-terminal" evidence="3">
    <location>
        <begin position="37"/>
        <end position="142"/>
    </location>
</feature>
<comment type="caution">
    <text evidence="4">The sequence shown here is derived from an EMBL/GenBank/DDBJ whole genome shotgun (WGS) entry which is preliminary data.</text>
</comment>
<dbReference type="Gene3D" id="3.30.457.10">
    <property type="entry name" value="Copper amine oxidase-like, N-terminal domain"/>
    <property type="match status" value="1"/>
</dbReference>
<dbReference type="Proteomes" id="UP000461585">
    <property type="component" value="Unassembled WGS sequence"/>
</dbReference>
<dbReference type="InterPro" id="IPR012854">
    <property type="entry name" value="Cu_amine_oxidase-like_N"/>
</dbReference>
<protein>
    <recommendedName>
        <fullName evidence="3">Copper amine oxidase-like N-terminal domain-containing protein</fullName>
    </recommendedName>
</protein>